<feature type="transmembrane region" description="Helical" evidence="1">
    <location>
        <begin position="322"/>
        <end position="341"/>
    </location>
</feature>
<feature type="transmembrane region" description="Helical" evidence="1">
    <location>
        <begin position="225"/>
        <end position="243"/>
    </location>
</feature>
<feature type="transmembrane region" description="Helical" evidence="1">
    <location>
        <begin position="89"/>
        <end position="106"/>
    </location>
</feature>
<evidence type="ECO:0008006" key="4">
    <source>
        <dbReference type="Google" id="ProtNLM"/>
    </source>
</evidence>
<evidence type="ECO:0000313" key="3">
    <source>
        <dbReference type="Proteomes" id="UP001501004"/>
    </source>
</evidence>
<proteinExistence type="predicted"/>
<feature type="transmembrane region" description="Helical" evidence="1">
    <location>
        <begin position="112"/>
        <end position="132"/>
    </location>
</feature>
<keyword evidence="1" id="KW-1133">Transmembrane helix</keyword>
<sequence length="388" mass="40294">MTSALRPTGQGIGTGAPERPVLDRTALRLVFLIPGGLALLLGLDAALLLLGVWAPLSSAEVAALHAPLMVFGFVGTLIVLERAVAARRAWGFAAPALLGLGSLLLLSPLPDAVGQTLVLLGFCALLGVYLVIRRRSPAAAIDIQLLGAVAGLASAILWISGVPISAMVPGMAAFLILTIAGERLELARISPVVDTRAESLGLAASVLVVAAAAIAPLWPEPGYPLLGLALALLVVWLFRYDVATRLASTRGLPRYMAICLLAGYVWLVVAAGVWIVGGEAADGPRYDAVLHSIFLGFVMSMIMAHAPVILPAVLRKPLPYRWFLYLPVALLHASLVVRVLGGDAWASTEAIRIGGVLNVVAVLSFAALAVTSAAMGPPKKPVNNALEG</sequence>
<dbReference type="EMBL" id="BAABAE010000003">
    <property type="protein sequence ID" value="GAA3736873.1"/>
    <property type="molecule type" value="Genomic_DNA"/>
</dbReference>
<feature type="transmembrane region" description="Helical" evidence="1">
    <location>
        <begin position="288"/>
        <end position="310"/>
    </location>
</feature>
<gene>
    <name evidence="2" type="ORF">GCM10022239_10860</name>
</gene>
<dbReference type="RefSeq" id="WP_344754543.1">
    <property type="nucleotide sequence ID" value="NZ_BAABAE010000003.1"/>
</dbReference>
<reference evidence="3" key="1">
    <citation type="journal article" date="2019" name="Int. J. Syst. Evol. Microbiol.">
        <title>The Global Catalogue of Microorganisms (GCM) 10K type strain sequencing project: providing services to taxonomists for standard genome sequencing and annotation.</title>
        <authorList>
            <consortium name="The Broad Institute Genomics Platform"/>
            <consortium name="The Broad Institute Genome Sequencing Center for Infectious Disease"/>
            <person name="Wu L."/>
            <person name="Ma J."/>
        </authorList>
    </citation>
    <scope>NUCLEOTIDE SEQUENCE [LARGE SCALE GENOMIC DNA]</scope>
    <source>
        <strain evidence="3">JCM 16949</strain>
    </source>
</reference>
<evidence type="ECO:0000313" key="2">
    <source>
        <dbReference type="EMBL" id="GAA3736873.1"/>
    </source>
</evidence>
<feature type="transmembrane region" description="Helical" evidence="1">
    <location>
        <begin position="200"/>
        <end position="219"/>
    </location>
</feature>
<feature type="transmembrane region" description="Helical" evidence="1">
    <location>
        <begin position="139"/>
        <end position="158"/>
    </location>
</feature>
<feature type="transmembrane region" description="Helical" evidence="1">
    <location>
        <begin position="353"/>
        <end position="374"/>
    </location>
</feature>
<organism evidence="2 3">
    <name type="scientific">Leifsonella bigeumensis</name>
    <dbReference type="NCBI Taxonomy" id="433643"/>
    <lineage>
        <taxon>Bacteria</taxon>
        <taxon>Bacillati</taxon>
        <taxon>Actinomycetota</taxon>
        <taxon>Actinomycetes</taxon>
        <taxon>Micrococcales</taxon>
        <taxon>Microbacteriaceae</taxon>
        <taxon>Leifsonella</taxon>
    </lineage>
</organism>
<keyword evidence="1" id="KW-0472">Membrane</keyword>
<comment type="caution">
    <text evidence="2">The sequence shown here is derived from an EMBL/GenBank/DDBJ whole genome shotgun (WGS) entry which is preliminary data.</text>
</comment>
<keyword evidence="3" id="KW-1185">Reference proteome</keyword>
<feature type="transmembrane region" description="Helical" evidence="1">
    <location>
        <begin position="29"/>
        <end position="56"/>
    </location>
</feature>
<dbReference type="Proteomes" id="UP001501004">
    <property type="component" value="Unassembled WGS sequence"/>
</dbReference>
<feature type="transmembrane region" description="Helical" evidence="1">
    <location>
        <begin position="62"/>
        <end position="80"/>
    </location>
</feature>
<feature type="transmembrane region" description="Helical" evidence="1">
    <location>
        <begin position="255"/>
        <end position="276"/>
    </location>
</feature>
<evidence type="ECO:0000256" key="1">
    <source>
        <dbReference type="SAM" id="Phobius"/>
    </source>
</evidence>
<name>A0ABP7FE64_9MICO</name>
<accession>A0ABP7FE64</accession>
<protein>
    <recommendedName>
        <fullName evidence="4">NnrS family protein</fullName>
    </recommendedName>
</protein>
<keyword evidence="1" id="KW-0812">Transmembrane</keyword>